<dbReference type="InterPro" id="IPR007655">
    <property type="entry name" value="Slam_C"/>
</dbReference>
<sequence length="425" mass="46073">MGVVAAATLTAPAAAQLSAPDMLGLADRAAAAQRTDEAETIWRALVQDPDVEIRTEARFRLAMMRIDQRRLRDAAILFRAILDEKPDANRVRLELARVLALMGDEDAARRQLRQAQSAGLPPDVAITVERFASALRTTKRFGGSFEIALAPDSNINRATRATTLDTVIAPLTLDDDARAKSGLGVKASGETYARVPVADGAALLLRGFGSATFYGDKSFNDVSVGASIGPEWRSGGERVRPAIGIGRRYYGGDLYARTTSATINWLHPVSRRDQIVTEVSASRARYPVNRLQDGAIYDGSIGFEHGFSPRAGTSVTLFANRQTARDPGYATTAGGASLLLWRDAGAATLYATATWRRLEADARLALFNRRRIDDYARIGVGASFRKLTVAGLAPIVRVAYERNRSTVGLYAYRRLAVDVGIIRAF</sequence>
<dbReference type="Gene3D" id="1.25.40.10">
    <property type="entry name" value="Tetratricopeptide repeat domain"/>
    <property type="match status" value="1"/>
</dbReference>
<feature type="domain" description="Surface lipoprotein assembly modifier C-terminal" evidence="1">
    <location>
        <begin position="146"/>
        <end position="423"/>
    </location>
</feature>
<name>A0A5D9C2M2_9SPHN</name>
<gene>
    <name evidence="2" type="ORF">FYJ91_14195</name>
</gene>
<dbReference type="EMBL" id="VTOU01000003">
    <property type="protein sequence ID" value="TZG26108.1"/>
    <property type="molecule type" value="Genomic_DNA"/>
</dbReference>
<evidence type="ECO:0000313" key="3">
    <source>
        <dbReference type="Proteomes" id="UP000322077"/>
    </source>
</evidence>
<dbReference type="AlphaFoldDB" id="A0A5D9C2M2"/>
<dbReference type="SUPFAM" id="SSF48452">
    <property type="entry name" value="TPR-like"/>
    <property type="match status" value="1"/>
</dbReference>
<evidence type="ECO:0000259" key="1">
    <source>
        <dbReference type="Pfam" id="PF04575"/>
    </source>
</evidence>
<comment type="caution">
    <text evidence="2">The sequence shown here is derived from an EMBL/GenBank/DDBJ whole genome shotgun (WGS) entry which is preliminary data.</text>
</comment>
<dbReference type="InterPro" id="IPR011990">
    <property type="entry name" value="TPR-like_helical_dom_sf"/>
</dbReference>
<reference evidence="2 3" key="1">
    <citation type="submission" date="2019-08" db="EMBL/GenBank/DDBJ databases">
        <authorList>
            <person name="Wang G."/>
            <person name="Xu Z."/>
        </authorList>
    </citation>
    <scope>NUCLEOTIDE SEQUENCE [LARGE SCALE GENOMIC DNA]</scope>
    <source>
        <strain evidence="2 3">ZX</strain>
    </source>
</reference>
<keyword evidence="3" id="KW-1185">Reference proteome</keyword>
<accession>A0A5D9C2M2</accession>
<evidence type="ECO:0000313" key="2">
    <source>
        <dbReference type="EMBL" id="TZG26108.1"/>
    </source>
</evidence>
<proteinExistence type="predicted"/>
<organism evidence="2 3">
    <name type="scientific">Sphingomonas montanisoli</name>
    <dbReference type="NCBI Taxonomy" id="2606412"/>
    <lineage>
        <taxon>Bacteria</taxon>
        <taxon>Pseudomonadati</taxon>
        <taxon>Pseudomonadota</taxon>
        <taxon>Alphaproteobacteria</taxon>
        <taxon>Sphingomonadales</taxon>
        <taxon>Sphingomonadaceae</taxon>
        <taxon>Sphingomonas</taxon>
    </lineage>
</organism>
<protein>
    <submittedName>
        <fullName evidence="2">DUF560 domain-containing protein</fullName>
    </submittedName>
</protein>
<dbReference type="Pfam" id="PF04575">
    <property type="entry name" value="SlipAM"/>
    <property type="match status" value="1"/>
</dbReference>
<dbReference type="RefSeq" id="WP_149522914.1">
    <property type="nucleotide sequence ID" value="NZ_VTOU01000003.1"/>
</dbReference>
<dbReference type="Proteomes" id="UP000322077">
    <property type="component" value="Unassembled WGS sequence"/>
</dbReference>